<evidence type="ECO:0000313" key="1">
    <source>
        <dbReference type="EMBL" id="MBG6083571.1"/>
    </source>
</evidence>
<comment type="caution">
    <text evidence="1">The sequence shown here is derived from an EMBL/GenBank/DDBJ whole genome shotgun (WGS) entry which is preliminary data.</text>
</comment>
<accession>A0A931GHT5</accession>
<name>A0A931GHT5_9MICC</name>
<gene>
    <name evidence="1" type="ORF">IW252_000338</name>
</gene>
<dbReference type="RefSeq" id="WP_331271398.1">
    <property type="nucleotide sequence ID" value="NZ_JADOTZ010000001.1"/>
</dbReference>
<proteinExistence type="predicted"/>
<dbReference type="Proteomes" id="UP000625033">
    <property type="component" value="Unassembled WGS sequence"/>
</dbReference>
<sequence length="140" mass="15321">MNRWPGAAIPSPVYGDVMDPSWIECRRSDGERLGWIRMVGEDFVAINALGREISGRVDWLEAEERLERLGLGYLADPWVLSHADGRQTRVRITEVSSEGVRVVEDALGSASVVGSRAAVHQLPFPAPEALQPADRTAGSQ</sequence>
<evidence type="ECO:0000313" key="2">
    <source>
        <dbReference type="Proteomes" id="UP000625033"/>
    </source>
</evidence>
<organism evidence="1 2">
    <name type="scientific">Zhihengliuella flava</name>
    <dbReference type="NCBI Taxonomy" id="1285193"/>
    <lineage>
        <taxon>Bacteria</taxon>
        <taxon>Bacillati</taxon>
        <taxon>Actinomycetota</taxon>
        <taxon>Actinomycetes</taxon>
        <taxon>Micrococcales</taxon>
        <taxon>Micrococcaceae</taxon>
        <taxon>Zhihengliuella</taxon>
    </lineage>
</organism>
<dbReference type="AlphaFoldDB" id="A0A931GHT5"/>
<protein>
    <submittedName>
        <fullName evidence="1">Uncharacterized protein</fullName>
    </submittedName>
</protein>
<reference evidence="1" key="1">
    <citation type="submission" date="2020-11" db="EMBL/GenBank/DDBJ databases">
        <title>Sequencing the genomes of 1000 actinobacteria strains.</title>
        <authorList>
            <person name="Klenk H.-P."/>
        </authorList>
    </citation>
    <scope>NUCLEOTIDE SEQUENCE</scope>
    <source>
        <strain evidence="1">DSM 26152</strain>
    </source>
</reference>
<keyword evidence="2" id="KW-1185">Reference proteome</keyword>
<dbReference type="EMBL" id="JADOTZ010000001">
    <property type="protein sequence ID" value="MBG6083571.1"/>
    <property type="molecule type" value="Genomic_DNA"/>
</dbReference>